<dbReference type="Proteomes" id="UP001412067">
    <property type="component" value="Unassembled WGS sequence"/>
</dbReference>
<protein>
    <submittedName>
        <fullName evidence="1">Uncharacterized protein</fullName>
    </submittedName>
</protein>
<organism evidence="1 2">
    <name type="scientific">Platanthera guangdongensis</name>
    <dbReference type="NCBI Taxonomy" id="2320717"/>
    <lineage>
        <taxon>Eukaryota</taxon>
        <taxon>Viridiplantae</taxon>
        <taxon>Streptophyta</taxon>
        <taxon>Embryophyta</taxon>
        <taxon>Tracheophyta</taxon>
        <taxon>Spermatophyta</taxon>
        <taxon>Magnoliopsida</taxon>
        <taxon>Liliopsida</taxon>
        <taxon>Asparagales</taxon>
        <taxon>Orchidaceae</taxon>
        <taxon>Orchidoideae</taxon>
        <taxon>Orchideae</taxon>
        <taxon>Orchidinae</taxon>
        <taxon>Platanthera</taxon>
    </lineage>
</organism>
<dbReference type="EMBL" id="JBBWWR010000019">
    <property type="protein sequence ID" value="KAK8941949.1"/>
    <property type="molecule type" value="Genomic_DNA"/>
</dbReference>
<proteinExistence type="predicted"/>
<evidence type="ECO:0000313" key="1">
    <source>
        <dbReference type="EMBL" id="KAK8941949.1"/>
    </source>
</evidence>
<accession>A0ABR2LIG9</accession>
<keyword evidence="2" id="KW-1185">Reference proteome</keyword>
<comment type="caution">
    <text evidence="1">The sequence shown here is derived from an EMBL/GenBank/DDBJ whole genome shotgun (WGS) entry which is preliminary data.</text>
</comment>
<sequence>MPKENIKHVWDYTKPNSILLLANLIQSYYSQKCYKILTKKAYITTIKHLQSFAGLHEEKKKTT</sequence>
<evidence type="ECO:0000313" key="2">
    <source>
        <dbReference type="Proteomes" id="UP001412067"/>
    </source>
</evidence>
<name>A0ABR2LIG9_9ASPA</name>
<reference evidence="1 2" key="1">
    <citation type="journal article" date="2022" name="Nat. Plants">
        <title>Genomes of leafy and leafless Platanthera orchids illuminate the evolution of mycoheterotrophy.</title>
        <authorList>
            <person name="Li M.H."/>
            <person name="Liu K.W."/>
            <person name="Li Z."/>
            <person name="Lu H.C."/>
            <person name="Ye Q.L."/>
            <person name="Zhang D."/>
            <person name="Wang J.Y."/>
            <person name="Li Y.F."/>
            <person name="Zhong Z.M."/>
            <person name="Liu X."/>
            <person name="Yu X."/>
            <person name="Liu D.K."/>
            <person name="Tu X.D."/>
            <person name="Liu B."/>
            <person name="Hao Y."/>
            <person name="Liao X.Y."/>
            <person name="Jiang Y.T."/>
            <person name="Sun W.H."/>
            <person name="Chen J."/>
            <person name="Chen Y.Q."/>
            <person name="Ai Y."/>
            <person name="Zhai J.W."/>
            <person name="Wu S.S."/>
            <person name="Zhou Z."/>
            <person name="Hsiao Y.Y."/>
            <person name="Wu W.L."/>
            <person name="Chen Y.Y."/>
            <person name="Lin Y.F."/>
            <person name="Hsu J.L."/>
            <person name="Li C.Y."/>
            <person name="Wang Z.W."/>
            <person name="Zhao X."/>
            <person name="Zhong W.Y."/>
            <person name="Ma X.K."/>
            <person name="Ma L."/>
            <person name="Huang J."/>
            <person name="Chen G.Z."/>
            <person name="Huang M.Z."/>
            <person name="Huang L."/>
            <person name="Peng D.H."/>
            <person name="Luo Y.B."/>
            <person name="Zou S.Q."/>
            <person name="Chen S.P."/>
            <person name="Lan S."/>
            <person name="Tsai W.C."/>
            <person name="Van de Peer Y."/>
            <person name="Liu Z.J."/>
        </authorList>
    </citation>
    <scope>NUCLEOTIDE SEQUENCE [LARGE SCALE GENOMIC DNA]</scope>
    <source>
        <strain evidence="1">Lor288</strain>
    </source>
</reference>
<gene>
    <name evidence="1" type="ORF">KSP40_PGU011751</name>
</gene>